<dbReference type="InterPro" id="IPR011990">
    <property type="entry name" value="TPR-like_helical_dom_sf"/>
</dbReference>
<gene>
    <name evidence="1" type="ORF">NCI00_08815</name>
</gene>
<accession>A0ABT1FL98</accession>
<protein>
    <recommendedName>
        <fullName evidence="3">Tetratricopeptide repeat protein</fullName>
    </recommendedName>
</protein>
<dbReference type="SUPFAM" id="SSF48452">
    <property type="entry name" value="TPR-like"/>
    <property type="match status" value="1"/>
</dbReference>
<reference evidence="1 2" key="1">
    <citation type="submission" date="2022-06" db="EMBL/GenBank/DDBJ databases">
        <title>Runella sp. S5 genome sequencing.</title>
        <authorList>
            <person name="Park S."/>
        </authorList>
    </citation>
    <scope>NUCLEOTIDE SEQUENCE [LARGE SCALE GENOMIC DNA]</scope>
    <source>
        <strain evidence="1 2">S5</strain>
    </source>
</reference>
<proteinExistence type="predicted"/>
<dbReference type="Gene3D" id="1.25.40.10">
    <property type="entry name" value="Tetratricopeptide repeat domain"/>
    <property type="match status" value="1"/>
</dbReference>
<evidence type="ECO:0000313" key="2">
    <source>
        <dbReference type="Proteomes" id="UP001204772"/>
    </source>
</evidence>
<keyword evidence="2" id="KW-1185">Reference proteome</keyword>
<dbReference type="RefSeq" id="WP_253526764.1">
    <property type="nucleotide sequence ID" value="NZ_JAMZEL010000002.1"/>
</dbReference>
<sequence length="152" mass="17418">MPRTCFLSTLLFFVSVIVCVSQQFYIDSLKKVLTFTNREDQKILLMSLLAEKFAQKKQADSCFLFAEQALKLAKKYRSKTGEAEALYVLGQGYKIQNNHYLSVANYQKAQKICEQLGYFGKEPYTQSNLQLKILQGLAGLYDGFQVDSSLYY</sequence>
<comment type="caution">
    <text evidence="1">The sequence shown here is derived from an EMBL/GenBank/DDBJ whole genome shotgun (WGS) entry which is preliminary data.</text>
</comment>
<evidence type="ECO:0008006" key="3">
    <source>
        <dbReference type="Google" id="ProtNLM"/>
    </source>
</evidence>
<organism evidence="1 2">
    <name type="scientific">Runella salmonicolor</name>
    <dbReference type="NCBI Taxonomy" id="2950278"/>
    <lineage>
        <taxon>Bacteria</taxon>
        <taxon>Pseudomonadati</taxon>
        <taxon>Bacteroidota</taxon>
        <taxon>Cytophagia</taxon>
        <taxon>Cytophagales</taxon>
        <taxon>Spirosomataceae</taxon>
        <taxon>Runella</taxon>
    </lineage>
</organism>
<evidence type="ECO:0000313" key="1">
    <source>
        <dbReference type="EMBL" id="MCP1382522.1"/>
    </source>
</evidence>
<dbReference type="Proteomes" id="UP001204772">
    <property type="component" value="Unassembled WGS sequence"/>
</dbReference>
<dbReference type="EMBL" id="JAMZEL010000002">
    <property type="protein sequence ID" value="MCP1382522.1"/>
    <property type="molecule type" value="Genomic_DNA"/>
</dbReference>
<name>A0ABT1FL98_9BACT</name>